<dbReference type="InterPro" id="IPR036612">
    <property type="entry name" value="KH_dom_type_1_sf"/>
</dbReference>
<comment type="caution">
    <text evidence="1">The sequence shown here is derived from an EMBL/GenBank/DDBJ whole genome shotgun (WGS) entry which is preliminary data.</text>
</comment>
<dbReference type="OrthoDB" id="6777263at2759"/>
<keyword evidence="2" id="KW-1185">Reference proteome</keyword>
<dbReference type="Proteomes" id="UP000281406">
    <property type="component" value="Unassembled WGS sequence"/>
</dbReference>
<accession>A0A3N0Y5U1</accession>
<evidence type="ECO:0000313" key="1">
    <source>
        <dbReference type="EMBL" id="ROL41562.1"/>
    </source>
</evidence>
<gene>
    <name evidence="1" type="ORF">DPX16_6960</name>
</gene>
<dbReference type="GO" id="GO:0003723">
    <property type="term" value="F:RNA binding"/>
    <property type="evidence" value="ECO:0007669"/>
    <property type="project" value="InterPro"/>
</dbReference>
<dbReference type="EMBL" id="RJVU01051648">
    <property type="protein sequence ID" value="ROL41562.1"/>
    <property type="molecule type" value="Genomic_DNA"/>
</dbReference>
<dbReference type="AlphaFoldDB" id="A0A3N0Y5U1"/>
<organism evidence="1 2">
    <name type="scientific">Anabarilius grahami</name>
    <name type="common">Kanglang fish</name>
    <name type="synonym">Barilius grahami</name>
    <dbReference type="NCBI Taxonomy" id="495550"/>
    <lineage>
        <taxon>Eukaryota</taxon>
        <taxon>Metazoa</taxon>
        <taxon>Chordata</taxon>
        <taxon>Craniata</taxon>
        <taxon>Vertebrata</taxon>
        <taxon>Euteleostomi</taxon>
        <taxon>Actinopterygii</taxon>
        <taxon>Neopterygii</taxon>
        <taxon>Teleostei</taxon>
        <taxon>Ostariophysi</taxon>
        <taxon>Cypriniformes</taxon>
        <taxon>Xenocyprididae</taxon>
        <taxon>Xenocypridinae</taxon>
        <taxon>Xenocypridinae incertae sedis</taxon>
        <taxon>Anabarilius</taxon>
    </lineage>
</organism>
<protein>
    <submittedName>
        <fullName evidence="1">Protein quaking-A</fullName>
    </submittedName>
</protein>
<sequence length="87" mass="9933">MTRTPRKPLLKITRVRKDMYNDTVNGLVDKHPLELPEAVGPIVHLQEKLFVPVKEYPDAGIWLGHPICSLIEDKVSMIVDSEVLIFK</sequence>
<proteinExistence type="predicted"/>
<name>A0A3N0Y5U1_ANAGA</name>
<dbReference type="Gene3D" id="3.30.1370.10">
    <property type="entry name" value="K Homology domain, type 1"/>
    <property type="match status" value="1"/>
</dbReference>
<reference evidence="1 2" key="1">
    <citation type="submission" date="2018-10" db="EMBL/GenBank/DDBJ databases">
        <title>Genome assembly for a Yunnan-Guizhou Plateau 3E fish, Anabarilius grahami (Regan), and its evolutionary and genetic applications.</title>
        <authorList>
            <person name="Jiang W."/>
        </authorList>
    </citation>
    <scope>NUCLEOTIDE SEQUENCE [LARGE SCALE GENOMIC DNA]</scope>
    <source>
        <strain evidence="1">AG-KIZ</strain>
        <tissue evidence="1">Muscle</tissue>
    </source>
</reference>
<evidence type="ECO:0000313" key="2">
    <source>
        <dbReference type="Proteomes" id="UP000281406"/>
    </source>
</evidence>